<evidence type="ECO:0000256" key="1">
    <source>
        <dbReference type="SAM" id="Phobius"/>
    </source>
</evidence>
<comment type="caution">
    <text evidence="2">The sequence shown here is derived from an EMBL/GenBank/DDBJ whole genome shotgun (WGS) entry which is preliminary data.</text>
</comment>
<protein>
    <submittedName>
        <fullName evidence="2">Uncharacterized protein</fullName>
    </submittedName>
</protein>
<accession>A0AAJ0HIM5</accession>
<keyword evidence="1" id="KW-0812">Transmembrane</keyword>
<proteinExistence type="predicted"/>
<sequence length="269" mass="31194">MASQTGPDIELTRGNCQSLYTICLDCHPDFLTAITGPPRPPYLSSLLDMRRLALSLLTAVLFTVLSSRPLRDIACYWLQRPMRSHHRIEVPLVLRPAVGRGTSPYWMTWHHVERYRFKIWAFFTLGFSVTFVAAELLRENWATAILAWGFWYPFCCYAIFAAVVWAFFLFRVSRYVVSTAVWPMMLLLVGEISSKCWWAAERWRAFVPLAYMGFLLAFCQEVESWWPWYVCFPLAWAVAFYTGRRAWAELVAGLLRFLATLVEIISAES</sequence>
<organism evidence="2 3">
    <name type="scientific">Lasiosphaeria hispida</name>
    <dbReference type="NCBI Taxonomy" id="260671"/>
    <lineage>
        <taxon>Eukaryota</taxon>
        <taxon>Fungi</taxon>
        <taxon>Dikarya</taxon>
        <taxon>Ascomycota</taxon>
        <taxon>Pezizomycotina</taxon>
        <taxon>Sordariomycetes</taxon>
        <taxon>Sordariomycetidae</taxon>
        <taxon>Sordariales</taxon>
        <taxon>Lasiosphaeriaceae</taxon>
        <taxon>Lasiosphaeria</taxon>
    </lineage>
</organism>
<feature type="transmembrane region" description="Helical" evidence="1">
    <location>
        <begin position="117"/>
        <end position="137"/>
    </location>
</feature>
<reference evidence="2" key="2">
    <citation type="submission" date="2023-06" db="EMBL/GenBank/DDBJ databases">
        <authorList>
            <consortium name="Lawrence Berkeley National Laboratory"/>
            <person name="Haridas S."/>
            <person name="Hensen N."/>
            <person name="Bonometti L."/>
            <person name="Westerberg I."/>
            <person name="Brannstrom I.O."/>
            <person name="Guillou S."/>
            <person name="Cros-Aarteil S."/>
            <person name="Calhoun S."/>
            <person name="Kuo A."/>
            <person name="Mondo S."/>
            <person name="Pangilinan J."/>
            <person name="Riley R."/>
            <person name="Labutti K."/>
            <person name="Andreopoulos B."/>
            <person name="Lipzen A."/>
            <person name="Chen C."/>
            <person name="Yanf M."/>
            <person name="Daum C."/>
            <person name="Ng V."/>
            <person name="Clum A."/>
            <person name="Steindorff A."/>
            <person name="Ohm R."/>
            <person name="Martin F."/>
            <person name="Silar P."/>
            <person name="Natvig D."/>
            <person name="Lalanne C."/>
            <person name="Gautier V."/>
            <person name="Ament-Velasquez S.L."/>
            <person name="Kruys A."/>
            <person name="Hutchinson M.I."/>
            <person name="Powell A.J."/>
            <person name="Barry K."/>
            <person name="Miller A.N."/>
            <person name="Grigoriev I.V."/>
            <person name="Debuchy R."/>
            <person name="Gladieux P."/>
            <person name="Thoren M.H."/>
            <person name="Johannesson H."/>
        </authorList>
    </citation>
    <scope>NUCLEOTIDE SEQUENCE</scope>
    <source>
        <strain evidence="2">CBS 955.72</strain>
    </source>
</reference>
<dbReference type="Proteomes" id="UP001275084">
    <property type="component" value="Unassembled WGS sequence"/>
</dbReference>
<evidence type="ECO:0000313" key="3">
    <source>
        <dbReference type="Proteomes" id="UP001275084"/>
    </source>
</evidence>
<keyword evidence="1" id="KW-1133">Transmembrane helix</keyword>
<evidence type="ECO:0000313" key="2">
    <source>
        <dbReference type="EMBL" id="KAK3353403.1"/>
    </source>
</evidence>
<feature type="transmembrane region" description="Helical" evidence="1">
    <location>
        <begin position="149"/>
        <end position="168"/>
    </location>
</feature>
<keyword evidence="3" id="KW-1185">Reference proteome</keyword>
<dbReference type="AlphaFoldDB" id="A0AAJ0HIM5"/>
<gene>
    <name evidence="2" type="ORF">B0T25DRAFT_568608</name>
</gene>
<reference evidence="2" key="1">
    <citation type="journal article" date="2023" name="Mol. Phylogenet. Evol.">
        <title>Genome-scale phylogeny and comparative genomics of the fungal order Sordariales.</title>
        <authorList>
            <person name="Hensen N."/>
            <person name="Bonometti L."/>
            <person name="Westerberg I."/>
            <person name="Brannstrom I.O."/>
            <person name="Guillou S."/>
            <person name="Cros-Aarteil S."/>
            <person name="Calhoun S."/>
            <person name="Haridas S."/>
            <person name="Kuo A."/>
            <person name="Mondo S."/>
            <person name="Pangilinan J."/>
            <person name="Riley R."/>
            <person name="LaButti K."/>
            <person name="Andreopoulos B."/>
            <person name="Lipzen A."/>
            <person name="Chen C."/>
            <person name="Yan M."/>
            <person name="Daum C."/>
            <person name="Ng V."/>
            <person name="Clum A."/>
            <person name="Steindorff A."/>
            <person name="Ohm R.A."/>
            <person name="Martin F."/>
            <person name="Silar P."/>
            <person name="Natvig D.O."/>
            <person name="Lalanne C."/>
            <person name="Gautier V."/>
            <person name="Ament-Velasquez S.L."/>
            <person name="Kruys A."/>
            <person name="Hutchinson M.I."/>
            <person name="Powell A.J."/>
            <person name="Barry K."/>
            <person name="Miller A.N."/>
            <person name="Grigoriev I.V."/>
            <person name="Debuchy R."/>
            <person name="Gladieux P."/>
            <person name="Hiltunen Thoren M."/>
            <person name="Johannesson H."/>
        </authorList>
    </citation>
    <scope>NUCLEOTIDE SEQUENCE</scope>
    <source>
        <strain evidence="2">CBS 955.72</strain>
    </source>
</reference>
<keyword evidence="1" id="KW-0472">Membrane</keyword>
<dbReference type="EMBL" id="JAUIQD010000004">
    <property type="protein sequence ID" value="KAK3353403.1"/>
    <property type="molecule type" value="Genomic_DNA"/>
</dbReference>
<name>A0AAJ0HIM5_9PEZI</name>